<dbReference type="InterPro" id="IPR012910">
    <property type="entry name" value="Plug_dom"/>
</dbReference>
<dbReference type="GO" id="GO:0009279">
    <property type="term" value="C:cell outer membrane"/>
    <property type="evidence" value="ECO:0007669"/>
    <property type="project" value="UniProtKB-SubCell"/>
</dbReference>
<feature type="signal peptide" evidence="5">
    <location>
        <begin position="1"/>
        <end position="25"/>
    </location>
</feature>
<accession>A0A9D1VRN0</accession>
<gene>
    <name evidence="8" type="ORF">H9982_05135</name>
</gene>
<feature type="chain" id="PRO_5038931371" evidence="5">
    <location>
        <begin position="26"/>
        <end position="944"/>
    </location>
</feature>
<keyword evidence="2 4" id="KW-0472">Membrane</keyword>
<dbReference type="Pfam" id="PF13715">
    <property type="entry name" value="CarbopepD_reg_2"/>
    <property type="match status" value="1"/>
</dbReference>
<evidence type="ECO:0000313" key="9">
    <source>
        <dbReference type="Proteomes" id="UP000824246"/>
    </source>
</evidence>
<dbReference type="SUPFAM" id="SSF49464">
    <property type="entry name" value="Carboxypeptidase regulatory domain-like"/>
    <property type="match status" value="1"/>
</dbReference>
<dbReference type="Gene3D" id="2.60.40.1120">
    <property type="entry name" value="Carboxypeptidase-like, regulatory domain"/>
    <property type="match status" value="1"/>
</dbReference>
<dbReference type="InterPro" id="IPR037066">
    <property type="entry name" value="Plug_dom_sf"/>
</dbReference>
<organism evidence="8 9">
    <name type="scientific">Candidatus Barnesiella excrementipullorum</name>
    <dbReference type="NCBI Taxonomy" id="2838479"/>
    <lineage>
        <taxon>Bacteria</taxon>
        <taxon>Pseudomonadati</taxon>
        <taxon>Bacteroidota</taxon>
        <taxon>Bacteroidia</taxon>
        <taxon>Bacteroidales</taxon>
        <taxon>Barnesiellaceae</taxon>
        <taxon>Barnesiella</taxon>
    </lineage>
</organism>
<keyword evidence="3" id="KW-0998">Cell outer membrane</keyword>
<dbReference type="InterPro" id="IPR036942">
    <property type="entry name" value="Beta-barrel_TonB_sf"/>
</dbReference>
<dbReference type="PANTHER" id="PTHR40980:SF5">
    <property type="entry name" value="TONB-DEPENDENT RECEPTOR"/>
    <property type="match status" value="1"/>
</dbReference>
<evidence type="ECO:0000259" key="6">
    <source>
        <dbReference type="Pfam" id="PF00593"/>
    </source>
</evidence>
<comment type="subcellular location">
    <subcellularLocation>
        <location evidence="1 4">Cell outer membrane</location>
    </subcellularLocation>
</comment>
<evidence type="ECO:0000256" key="3">
    <source>
        <dbReference type="ARBA" id="ARBA00023237"/>
    </source>
</evidence>
<evidence type="ECO:0000256" key="1">
    <source>
        <dbReference type="ARBA" id="ARBA00004442"/>
    </source>
</evidence>
<keyword evidence="4" id="KW-0798">TonB box</keyword>
<evidence type="ECO:0000256" key="4">
    <source>
        <dbReference type="RuleBase" id="RU003357"/>
    </source>
</evidence>
<dbReference type="Gene3D" id="2.40.170.20">
    <property type="entry name" value="TonB-dependent receptor, beta-barrel domain"/>
    <property type="match status" value="1"/>
</dbReference>
<dbReference type="Proteomes" id="UP000824246">
    <property type="component" value="Unassembled WGS sequence"/>
</dbReference>
<dbReference type="Gene3D" id="2.170.130.10">
    <property type="entry name" value="TonB-dependent receptor, plug domain"/>
    <property type="match status" value="1"/>
</dbReference>
<dbReference type="Pfam" id="PF00593">
    <property type="entry name" value="TonB_dep_Rec_b-barrel"/>
    <property type="match status" value="1"/>
</dbReference>
<name>A0A9D1VRN0_9BACT</name>
<feature type="domain" description="TonB-dependent receptor-like beta-barrel" evidence="6">
    <location>
        <begin position="464"/>
        <end position="857"/>
    </location>
</feature>
<dbReference type="AlphaFoldDB" id="A0A9D1VRN0"/>
<protein>
    <submittedName>
        <fullName evidence="8">Outer membrane beta-barrel protein</fullName>
    </submittedName>
</protein>
<proteinExistence type="inferred from homology"/>
<comment type="caution">
    <text evidence="8">The sequence shown here is derived from an EMBL/GenBank/DDBJ whole genome shotgun (WGS) entry which is preliminary data.</text>
</comment>
<evidence type="ECO:0000256" key="2">
    <source>
        <dbReference type="ARBA" id="ARBA00023136"/>
    </source>
</evidence>
<keyword evidence="5" id="KW-0732">Signal</keyword>
<evidence type="ECO:0000313" key="8">
    <source>
        <dbReference type="EMBL" id="HIX45586.1"/>
    </source>
</evidence>
<dbReference type="InterPro" id="IPR008969">
    <property type="entry name" value="CarboxyPept-like_regulatory"/>
</dbReference>
<comment type="similarity">
    <text evidence="4">Belongs to the TonB-dependent receptor family.</text>
</comment>
<dbReference type="SUPFAM" id="SSF56935">
    <property type="entry name" value="Porins"/>
    <property type="match status" value="1"/>
</dbReference>
<evidence type="ECO:0000259" key="7">
    <source>
        <dbReference type="Pfam" id="PF07715"/>
    </source>
</evidence>
<reference evidence="8" key="2">
    <citation type="submission" date="2021-04" db="EMBL/GenBank/DDBJ databases">
        <authorList>
            <person name="Gilroy R."/>
        </authorList>
    </citation>
    <scope>NUCLEOTIDE SEQUENCE</scope>
    <source>
        <strain evidence="8">ChiHjej12B11-16260</strain>
    </source>
</reference>
<dbReference type="EMBL" id="DXFB01000135">
    <property type="protein sequence ID" value="HIX45586.1"/>
    <property type="molecule type" value="Genomic_DNA"/>
</dbReference>
<reference evidence="8" key="1">
    <citation type="journal article" date="2021" name="PeerJ">
        <title>Extensive microbial diversity within the chicken gut microbiome revealed by metagenomics and culture.</title>
        <authorList>
            <person name="Gilroy R."/>
            <person name="Ravi A."/>
            <person name="Getino M."/>
            <person name="Pursley I."/>
            <person name="Horton D.L."/>
            <person name="Alikhan N.F."/>
            <person name="Baker D."/>
            <person name="Gharbi K."/>
            <person name="Hall N."/>
            <person name="Watson M."/>
            <person name="Adriaenssens E.M."/>
            <person name="Foster-Nyarko E."/>
            <person name="Jarju S."/>
            <person name="Secka A."/>
            <person name="Antonio M."/>
            <person name="Oren A."/>
            <person name="Chaudhuri R.R."/>
            <person name="La Ragione R."/>
            <person name="Hildebrand F."/>
            <person name="Pallen M.J."/>
        </authorList>
    </citation>
    <scope>NUCLEOTIDE SEQUENCE</scope>
    <source>
        <strain evidence="8">ChiHjej12B11-16260</strain>
    </source>
</reference>
<sequence>MQTTFLKRLLFTSLFFSLLLFTAHAQYTISGNVIDSRTGETIIGATLAIENTAIATASDINGNFTLKNIPEGKHILVCSYIAYQKQRIPIDKQTPLPIKISLTEDNLTLQEVTVTTQRRQDTETAMLQGVKSTLSVASGISASQIARTGDTNAAEIIRRVPGVSILSDRYIVIRGLAQRYNKVWINHGSAPSVENDSRVFSFDMLPSGQIDNMMIYKSPSPEISGEFAGGFIKIATKNHPLRNRLQVSYTTGFNTSTHFCDTRMNPGSCTDWLGFDTSKRQLSADFPQHLDIVSTDPERLTYLTRYGMNRDWSIRQFRPMPDQKFNIDAEFIIPTDNSMEISNVSALSYSNAYKTVTDMTNIRYGIYSAATDSPVYLDNYTDNQYTNEVKVGLMHNWLFRFDKRHSIEFHNLLNIFSKNRLTERSGIKDISSPYYREQTEMLYQSRLSYAGQLSGKHYADKQGHHLLDWTLAYNYAFRDEPDRRIITNQSGISDTNDISQIVTGNDNITRYYQSLSDHVGSLAFNYRGEISLWGYVPIIKAGLFTEYSARDYRPREFLYRYDKLSYEERNEYLYLPFEQMMSDTWLSADKVYLDEVTKKTNAYQATNFLGAAYAAFEFPIDKINIHAGARLEYNNMRLTRDRSMDPATSLISHRNYIDLDVLPSVNITYDINDKHLLRMAYGMSLNRPEFREVSPAVYYDFDLFNEIGGNENLESCKIQNVDLRYEFYPASNEVISAGLFYKYFDKPIEWTYTDMGGSLRYNYQNAISASCFGAEIELRKTLDFIGMKGFTLLLNASVIASNVTFDDSGVIKQENRPMQGQSPYIINTALFYSNKKYGWEASLQYNRVGKRIIGIGKANNSTGDESTNIPDTYELPRNSLDLTVSKTFGKFVVKLGAKDILCEEIVYAQYPEFDLNGTHQTRTQVTKRYRPGTSISLGVAYKIL</sequence>
<feature type="domain" description="TonB-dependent receptor plug" evidence="7">
    <location>
        <begin position="132"/>
        <end position="228"/>
    </location>
</feature>
<dbReference type="PANTHER" id="PTHR40980">
    <property type="entry name" value="PLUG DOMAIN-CONTAINING PROTEIN"/>
    <property type="match status" value="1"/>
</dbReference>
<evidence type="ECO:0000256" key="5">
    <source>
        <dbReference type="SAM" id="SignalP"/>
    </source>
</evidence>
<dbReference type="Pfam" id="PF07715">
    <property type="entry name" value="Plug"/>
    <property type="match status" value="1"/>
</dbReference>
<dbReference type="InterPro" id="IPR000531">
    <property type="entry name" value="Beta-barrel_TonB"/>
</dbReference>